<dbReference type="AlphaFoldDB" id="A0A454CXA7"/>
<protein>
    <submittedName>
        <fullName evidence="1">Uncharacterized protein</fullName>
    </submittedName>
</protein>
<dbReference type="Proteomes" id="UP000008367">
    <property type="component" value="Unassembled WGS sequence"/>
</dbReference>
<gene>
    <name evidence="1" type="ORF">VCHENC02_3277B</name>
</gene>
<evidence type="ECO:0000313" key="2">
    <source>
        <dbReference type="Proteomes" id="UP000008367"/>
    </source>
</evidence>
<sequence>TQTVRTFTVCLRYCHQRFFRSTDDHWQDKDT</sequence>
<feature type="non-terminal residue" evidence="1">
    <location>
        <position position="1"/>
    </location>
</feature>
<name>A0A454CXA7_VIBHA</name>
<accession>A0A454CXA7</accession>
<evidence type="ECO:0000313" key="1">
    <source>
        <dbReference type="EMBL" id="EKM31042.1"/>
    </source>
</evidence>
<comment type="caution">
    <text evidence="1">The sequence shown here is derived from an EMBL/GenBank/DDBJ whole genome shotgun (WGS) entry which is preliminary data.</text>
</comment>
<reference evidence="1 2" key="1">
    <citation type="submission" date="2012-10" db="EMBL/GenBank/DDBJ databases">
        <title>Genome sequence of Vibrio Cholerae HENC-02.</title>
        <authorList>
            <person name="Eppinger M."/>
            <person name="Hasan N.A."/>
            <person name="Sengamalay N."/>
            <person name="Hine E."/>
            <person name="Su Q."/>
            <person name="Daugherty S.C."/>
            <person name="Young S."/>
            <person name="Sadzewicz L."/>
            <person name="Tallon L."/>
            <person name="Cebula T.A."/>
            <person name="Ravel J."/>
            <person name="Colwell R.R."/>
        </authorList>
    </citation>
    <scope>NUCLEOTIDE SEQUENCE [LARGE SCALE GENOMIC DNA]</scope>
    <source>
        <strain evidence="1 2">HENC-02</strain>
    </source>
</reference>
<dbReference type="EMBL" id="AJSR01001367">
    <property type="protein sequence ID" value="EKM31042.1"/>
    <property type="molecule type" value="Genomic_DNA"/>
</dbReference>
<proteinExistence type="predicted"/>
<organism evidence="1 2">
    <name type="scientific">Vibrio harveyi</name>
    <name type="common">Beneckea harveyi</name>
    <dbReference type="NCBI Taxonomy" id="669"/>
    <lineage>
        <taxon>Bacteria</taxon>
        <taxon>Pseudomonadati</taxon>
        <taxon>Pseudomonadota</taxon>
        <taxon>Gammaproteobacteria</taxon>
        <taxon>Vibrionales</taxon>
        <taxon>Vibrionaceae</taxon>
        <taxon>Vibrio</taxon>
    </lineage>
</organism>